<dbReference type="InterPro" id="IPR050093">
    <property type="entry name" value="ABC_SmlMolc_Importer"/>
</dbReference>
<dbReference type="PANTHER" id="PTHR42781">
    <property type="entry name" value="SPERMIDINE/PUTRESCINE IMPORT ATP-BINDING PROTEIN POTA"/>
    <property type="match status" value="1"/>
</dbReference>
<dbReference type="PROSITE" id="PS50893">
    <property type="entry name" value="ABC_TRANSPORTER_2"/>
    <property type="match status" value="1"/>
</dbReference>
<dbReference type="Proteomes" id="UP000237819">
    <property type="component" value="Unassembled WGS sequence"/>
</dbReference>
<gene>
    <name evidence="5" type="ORF">C5Y93_11910</name>
</gene>
<dbReference type="InterPro" id="IPR003439">
    <property type="entry name" value="ABC_transporter-like_ATP-bd"/>
</dbReference>
<evidence type="ECO:0000259" key="4">
    <source>
        <dbReference type="PROSITE" id="PS50893"/>
    </source>
</evidence>
<dbReference type="InterPro" id="IPR017871">
    <property type="entry name" value="ABC_transporter-like_CS"/>
</dbReference>
<evidence type="ECO:0000313" key="5">
    <source>
        <dbReference type="EMBL" id="PQO45949.1"/>
    </source>
</evidence>
<feature type="domain" description="ABC transporter" evidence="4">
    <location>
        <begin position="1"/>
        <end position="231"/>
    </location>
</feature>
<evidence type="ECO:0000313" key="6">
    <source>
        <dbReference type="Proteomes" id="UP000237819"/>
    </source>
</evidence>
<dbReference type="GO" id="GO:0005524">
    <property type="term" value="F:ATP binding"/>
    <property type="evidence" value="ECO:0007669"/>
    <property type="project" value="UniProtKB-KW"/>
</dbReference>
<keyword evidence="2" id="KW-0547">Nucleotide-binding</keyword>
<accession>A0A2S8GNF4</accession>
<dbReference type="AlphaFoldDB" id="A0A2S8GNF4"/>
<dbReference type="PROSITE" id="PS00211">
    <property type="entry name" value="ABC_TRANSPORTER_1"/>
    <property type="match status" value="1"/>
</dbReference>
<keyword evidence="1" id="KW-0813">Transport</keyword>
<comment type="caution">
    <text evidence="5">The sequence shown here is derived from an EMBL/GenBank/DDBJ whole genome shotgun (WGS) entry which is preliminary data.</text>
</comment>
<keyword evidence="3 5" id="KW-0067">ATP-binding</keyword>
<evidence type="ECO:0000256" key="2">
    <source>
        <dbReference type="ARBA" id="ARBA00022741"/>
    </source>
</evidence>
<dbReference type="SMART" id="SM00382">
    <property type="entry name" value="AAA"/>
    <property type="match status" value="1"/>
</dbReference>
<proteinExistence type="predicted"/>
<dbReference type="EMBL" id="PUHZ01000012">
    <property type="protein sequence ID" value="PQO45949.1"/>
    <property type="molecule type" value="Genomic_DNA"/>
</dbReference>
<dbReference type="OrthoDB" id="9802264at2"/>
<dbReference type="GO" id="GO:0016887">
    <property type="term" value="F:ATP hydrolysis activity"/>
    <property type="evidence" value="ECO:0007669"/>
    <property type="project" value="InterPro"/>
</dbReference>
<dbReference type="SUPFAM" id="SSF52540">
    <property type="entry name" value="P-loop containing nucleoside triphosphate hydrolases"/>
    <property type="match status" value="1"/>
</dbReference>
<sequence>MIQLHEVEIQAGEMRVGPIDLRIEQPAYVIVCGPTGSGKTTLVETLAGLRKQRRGQIVLGGVDVTRMRPADRDIGYVPQDSVLFESMTIRQNLAFGLNARGVGRGDQQRIVEFLAHRLEIERLLHRKPYGLSGGERKRVAIGRAIATAPDFLLLDEPFSALDPPTRHSMRQLILDLQLETNCTVVQVSHHEEDINALADVVVRMQAGKILETVSRGDFDAVSPCEHRETKLRIVNLT</sequence>
<dbReference type="PANTHER" id="PTHR42781:SF4">
    <property type="entry name" value="SPERMIDINE_PUTRESCINE IMPORT ATP-BINDING PROTEIN POTA"/>
    <property type="match status" value="1"/>
</dbReference>
<name>A0A2S8GNF4_9BACT</name>
<dbReference type="InterPro" id="IPR027417">
    <property type="entry name" value="P-loop_NTPase"/>
</dbReference>
<dbReference type="Pfam" id="PF00005">
    <property type="entry name" value="ABC_tran"/>
    <property type="match status" value="1"/>
</dbReference>
<protein>
    <submittedName>
        <fullName evidence="5">ABC transporter ATP-binding protein</fullName>
    </submittedName>
</protein>
<evidence type="ECO:0000256" key="3">
    <source>
        <dbReference type="ARBA" id="ARBA00022840"/>
    </source>
</evidence>
<dbReference type="Gene3D" id="3.40.50.300">
    <property type="entry name" value="P-loop containing nucleotide triphosphate hydrolases"/>
    <property type="match status" value="1"/>
</dbReference>
<reference evidence="5 6" key="1">
    <citation type="submission" date="2018-02" db="EMBL/GenBank/DDBJ databases">
        <title>Comparative genomes isolates from brazilian mangrove.</title>
        <authorList>
            <person name="Araujo J.E."/>
            <person name="Taketani R.G."/>
            <person name="Silva M.C.P."/>
            <person name="Loureco M.V."/>
            <person name="Andreote F.D."/>
        </authorList>
    </citation>
    <scope>NUCLEOTIDE SEQUENCE [LARGE SCALE GENOMIC DNA]</scope>
    <source>
        <strain evidence="5 6">Nap-Phe MGV</strain>
    </source>
</reference>
<evidence type="ECO:0000256" key="1">
    <source>
        <dbReference type="ARBA" id="ARBA00022448"/>
    </source>
</evidence>
<organism evidence="5 6">
    <name type="scientific">Blastopirellula marina</name>
    <dbReference type="NCBI Taxonomy" id="124"/>
    <lineage>
        <taxon>Bacteria</taxon>
        <taxon>Pseudomonadati</taxon>
        <taxon>Planctomycetota</taxon>
        <taxon>Planctomycetia</taxon>
        <taxon>Pirellulales</taxon>
        <taxon>Pirellulaceae</taxon>
        <taxon>Blastopirellula</taxon>
    </lineage>
</organism>
<dbReference type="RefSeq" id="WP_105335649.1">
    <property type="nucleotide sequence ID" value="NZ_PUHZ01000012.1"/>
</dbReference>
<dbReference type="InterPro" id="IPR003593">
    <property type="entry name" value="AAA+_ATPase"/>
</dbReference>